<dbReference type="Proteomes" id="UP000077266">
    <property type="component" value="Unassembled WGS sequence"/>
</dbReference>
<evidence type="ECO:0000313" key="3">
    <source>
        <dbReference type="Proteomes" id="UP000077266"/>
    </source>
</evidence>
<protein>
    <submittedName>
        <fullName evidence="2">Uncharacterized protein</fullName>
    </submittedName>
</protein>
<reference evidence="2 3" key="1">
    <citation type="journal article" date="2016" name="Mol. Biol. Evol.">
        <title>Comparative Genomics of Early-Diverging Mushroom-Forming Fungi Provides Insights into the Origins of Lignocellulose Decay Capabilities.</title>
        <authorList>
            <person name="Nagy L.G."/>
            <person name="Riley R."/>
            <person name="Tritt A."/>
            <person name="Adam C."/>
            <person name="Daum C."/>
            <person name="Floudas D."/>
            <person name="Sun H."/>
            <person name="Yadav J.S."/>
            <person name="Pangilinan J."/>
            <person name="Larsson K.H."/>
            <person name="Matsuura K."/>
            <person name="Barry K."/>
            <person name="Labutti K."/>
            <person name="Kuo R."/>
            <person name="Ohm R.A."/>
            <person name="Bhattacharya S.S."/>
            <person name="Shirouzu T."/>
            <person name="Yoshinaga Y."/>
            <person name="Martin F.M."/>
            <person name="Grigoriev I.V."/>
            <person name="Hibbett D.S."/>
        </authorList>
    </citation>
    <scope>NUCLEOTIDE SEQUENCE [LARGE SCALE GENOMIC DNA]</scope>
    <source>
        <strain evidence="2 3">HHB12029</strain>
    </source>
</reference>
<feature type="compositionally biased region" description="Acidic residues" evidence="1">
    <location>
        <begin position="97"/>
        <end position="108"/>
    </location>
</feature>
<dbReference type="InParanoid" id="A0A166MCH6"/>
<evidence type="ECO:0000313" key="2">
    <source>
        <dbReference type="EMBL" id="KZV77880.1"/>
    </source>
</evidence>
<evidence type="ECO:0000256" key="1">
    <source>
        <dbReference type="SAM" id="MobiDB-lite"/>
    </source>
</evidence>
<sequence>MDAVHDVATLEILLGQFESYKSVPQLATIIPNLIKQPLALEVVLADAPLLPSLVAAFDRENNLDLGRRRRKVHSALECLHILEEAAFPAARNGTLNEDPDADDEDEDTAPFIRQKRGKKKRAQRAAAAASNVAPALNADPFRKLTIAVPTSQSGAEQAIRVILGILGDELKRLIQDSQYLLTALRSPSCVNALKDALITSIKPPVKEQGEQ</sequence>
<dbReference type="EMBL" id="KV427426">
    <property type="protein sequence ID" value="KZV77880.1"/>
    <property type="molecule type" value="Genomic_DNA"/>
</dbReference>
<feature type="region of interest" description="Disordered" evidence="1">
    <location>
        <begin position="92"/>
        <end position="117"/>
    </location>
</feature>
<keyword evidence="3" id="KW-1185">Reference proteome</keyword>
<organism evidence="2 3">
    <name type="scientific">Exidia glandulosa HHB12029</name>
    <dbReference type="NCBI Taxonomy" id="1314781"/>
    <lineage>
        <taxon>Eukaryota</taxon>
        <taxon>Fungi</taxon>
        <taxon>Dikarya</taxon>
        <taxon>Basidiomycota</taxon>
        <taxon>Agaricomycotina</taxon>
        <taxon>Agaricomycetes</taxon>
        <taxon>Auriculariales</taxon>
        <taxon>Exidiaceae</taxon>
        <taxon>Exidia</taxon>
    </lineage>
</organism>
<dbReference type="AlphaFoldDB" id="A0A166MCH6"/>
<feature type="non-terminal residue" evidence="2">
    <location>
        <position position="211"/>
    </location>
</feature>
<proteinExistence type="predicted"/>
<gene>
    <name evidence="2" type="ORF">EXIGLDRAFT_694092</name>
</gene>
<name>A0A166MCH6_EXIGL</name>
<accession>A0A166MCH6</accession>